<keyword evidence="6 12" id="KW-0653">Protein transport</keyword>
<organism evidence="14 15">
    <name type="scientific">Baia soyae</name>
    <dbReference type="NCBI Taxonomy" id="1544746"/>
    <lineage>
        <taxon>Bacteria</taxon>
        <taxon>Bacillati</taxon>
        <taxon>Bacillota</taxon>
        <taxon>Bacilli</taxon>
        <taxon>Bacillales</taxon>
        <taxon>Thermoactinomycetaceae</taxon>
        <taxon>Baia</taxon>
    </lineage>
</organism>
<keyword evidence="7 12" id="KW-1133">Transmembrane helix</keyword>
<dbReference type="Pfam" id="PF02096">
    <property type="entry name" value="60KD_IMP"/>
    <property type="match status" value="1"/>
</dbReference>
<dbReference type="PANTHER" id="PTHR12428">
    <property type="entry name" value="OXA1"/>
    <property type="match status" value="1"/>
</dbReference>
<dbReference type="PRINTS" id="PR00701">
    <property type="entry name" value="60KDINNERMP"/>
</dbReference>
<dbReference type="InterPro" id="IPR001708">
    <property type="entry name" value="YidC/ALB3/OXA1/COX18"/>
</dbReference>
<evidence type="ECO:0000256" key="11">
    <source>
        <dbReference type="ARBA" id="ARBA00023288"/>
    </source>
</evidence>
<evidence type="ECO:0000256" key="9">
    <source>
        <dbReference type="ARBA" id="ARBA00023139"/>
    </source>
</evidence>
<dbReference type="CDD" id="cd20070">
    <property type="entry name" value="5TM_YidC_Alb3"/>
    <property type="match status" value="1"/>
</dbReference>
<feature type="transmembrane region" description="Helical" evidence="12">
    <location>
        <begin position="196"/>
        <end position="212"/>
    </location>
</feature>
<keyword evidence="15" id="KW-1185">Reference proteome</keyword>
<evidence type="ECO:0000256" key="6">
    <source>
        <dbReference type="ARBA" id="ARBA00022927"/>
    </source>
</evidence>
<feature type="transmembrane region" description="Helical" evidence="12">
    <location>
        <begin position="166"/>
        <end position="184"/>
    </location>
</feature>
<dbReference type="GO" id="GO:0051205">
    <property type="term" value="P:protein insertion into membrane"/>
    <property type="evidence" value="ECO:0007669"/>
    <property type="project" value="TreeGrafter"/>
</dbReference>
<sequence>MRYLNRKWMLLTVLIFCFALLTGCSTTGKTIDPSSGIWDRYLVYPLSQLLDYFYDMFGTYGVSILIVTFLVRLLILPLSIKQQRSMQEMQVIQPKIQKLRAKYKKDQQKQQQEMMKLYKEHNVNPMSGCLPMVVQIPIFIAFYQAIQFDPQIAKSTFLYLQLGKPDPYFIFPLLAAFTTYIQMIAQGSANSSQTRILIWVMPIMIFIIGYNLPSALALYWVYGNIFTILQYMIFSRKKAGKVTA</sequence>
<proteinExistence type="inferred from homology"/>
<dbReference type="GO" id="GO:0015031">
    <property type="term" value="P:protein transport"/>
    <property type="evidence" value="ECO:0007669"/>
    <property type="project" value="UniProtKB-KW"/>
</dbReference>
<evidence type="ECO:0000256" key="8">
    <source>
        <dbReference type="ARBA" id="ARBA00023136"/>
    </source>
</evidence>
<dbReference type="GO" id="GO:0032977">
    <property type="term" value="F:membrane insertase activity"/>
    <property type="evidence" value="ECO:0007669"/>
    <property type="project" value="InterPro"/>
</dbReference>
<evidence type="ECO:0000256" key="7">
    <source>
        <dbReference type="ARBA" id="ARBA00022989"/>
    </source>
</evidence>
<comment type="similarity">
    <text evidence="12">Belongs to the OXA1/ALB3/YidC family. Type 2 subfamily.</text>
</comment>
<feature type="transmembrane region" description="Helical" evidence="12">
    <location>
        <begin position="218"/>
        <end position="234"/>
    </location>
</feature>
<dbReference type="Proteomes" id="UP000294746">
    <property type="component" value="Unassembled WGS sequence"/>
</dbReference>
<keyword evidence="2 12" id="KW-0813">Transport</keyword>
<comment type="function">
    <text evidence="12">Required for the insertion and/or proper folding and/or complex formation of integral membrane proteins into the membrane. Involved in integration of membrane proteins that insert both dependently and independently of the Sec translocase complex, as well as at least some lipoproteins.</text>
</comment>
<evidence type="ECO:0000256" key="5">
    <source>
        <dbReference type="ARBA" id="ARBA00022729"/>
    </source>
</evidence>
<comment type="subcellular location">
    <subcellularLocation>
        <location evidence="1 12">Cell membrane</location>
        <topology evidence="1 12">Multi-pass membrane protein</topology>
    </subcellularLocation>
</comment>
<evidence type="ECO:0000256" key="12">
    <source>
        <dbReference type="HAMAP-Rule" id="MF_01811"/>
    </source>
</evidence>
<keyword evidence="5 12" id="KW-0732">Signal</keyword>
<evidence type="ECO:0000313" key="14">
    <source>
        <dbReference type="EMBL" id="TCP70245.1"/>
    </source>
</evidence>
<dbReference type="HAMAP" id="MF_01811">
    <property type="entry name" value="YidC_type2"/>
    <property type="match status" value="1"/>
</dbReference>
<feature type="domain" description="Membrane insertase YidC/Oxa/ALB C-terminal" evidence="13">
    <location>
        <begin position="60"/>
        <end position="235"/>
    </location>
</feature>
<keyword evidence="9" id="KW-0564">Palmitate</keyword>
<keyword evidence="10 12" id="KW-0143">Chaperone</keyword>
<accession>A0A4R2S1Y6</accession>
<reference evidence="14 15" key="1">
    <citation type="submission" date="2019-03" db="EMBL/GenBank/DDBJ databases">
        <title>Genomic Encyclopedia of Type Strains, Phase IV (KMG-IV): sequencing the most valuable type-strain genomes for metagenomic binning, comparative biology and taxonomic classification.</title>
        <authorList>
            <person name="Goeker M."/>
        </authorList>
    </citation>
    <scope>NUCLEOTIDE SEQUENCE [LARGE SCALE GENOMIC DNA]</scope>
    <source>
        <strain evidence="14 15">DSM 46831</strain>
    </source>
</reference>
<feature type="transmembrane region" description="Helical" evidence="12">
    <location>
        <begin position="52"/>
        <end position="75"/>
    </location>
</feature>
<evidence type="ECO:0000256" key="3">
    <source>
        <dbReference type="ARBA" id="ARBA00022475"/>
    </source>
</evidence>
<dbReference type="GO" id="GO:0005886">
    <property type="term" value="C:plasma membrane"/>
    <property type="evidence" value="ECO:0007669"/>
    <property type="project" value="UniProtKB-SubCell"/>
</dbReference>
<dbReference type="InterPro" id="IPR028055">
    <property type="entry name" value="YidC/Oxa/ALB_C"/>
</dbReference>
<evidence type="ECO:0000256" key="4">
    <source>
        <dbReference type="ARBA" id="ARBA00022692"/>
    </source>
</evidence>
<keyword evidence="8 12" id="KW-0472">Membrane</keyword>
<evidence type="ECO:0000256" key="1">
    <source>
        <dbReference type="ARBA" id="ARBA00004651"/>
    </source>
</evidence>
<gene>
    <name evidence="12" type="primary">yidC</name>
    <name evidence="14" type="ORF">EDD57_10360</name>
</gene>
<dbReference type="PROSITE" id="PS51257">
    <property type="entry name" value="PROKAR_LIPOPROTEIN"/>
    <property type="match status" value="1"/>
</dbReference>
<keyword evidence="11 12" id="KW-0449">Lipoprotein</keyword>
<keyword evidence="3 12" id="KW-1003">Cell membrane</keyword>
<evidence type="ECO:0000256" key="2">
    <source>
        <dbReference type="ARBA" id="ARBA00022448"/>
    </source>
</evidence>
<evidence type="ECO:0000256" key="10">
    <source>
        <dbReference type="ARBA" id="ARBA00023186"/>
    </source>
</evidence>
<feature type="transmembrane region" description="Helical" evidence="12">
    <location>
        <begin position="123"/>
        <end position="146"/>
    </location>
</feature>
<evidence type="ECO:0000259" key="13">
    <source>
        <dbReference type="Pfam" id="PF02096"/>
    </source>
</evidence>
<protein>
    <recommendedName>
        <fullName evidence="12">Membrane protein insertase YidC</fullName>
    </recommendedName>
    <alternativeName>
        <fullName evidence="12">Foldase YidC</fullName>
    </alternativeName>
    <alternativeName>
        <fullName evidence="12">Membrane integrase YidC</fullName>
    </alternativeName>
    <alternativeName>
        <fullName evidence="12">Membrane protein YidC</fullName>
    </alternativeName>
</protein>
<dbReference type="EMBL" id="SLXV01000003">
    <property type="protein sequence ID" value="TCP70245.1"/>
    <property type="molecule type" value="Genomic_DNA"/>
</dbReference>
<name>A0A4R2S1Y6_9BACL</name>
<dbReference type="NCBIfam" id="TIGR03592">
    <property type="entry name" value="yidC_oxa1_cterm"/>
    <property type="match status" value="1"/>
</dbReference>
<dbReference type="PANTHER" id="PTHR12428:SF65">
    <property type="entry name" value="CYTOCHROME C OXIDASE ASSEMBLY PROTEIN COX18, MITOCHONDRIAL"/>
    <property type="match status" value="1"/>
</dbReference>
<dbReference type="InterPro" id="IPR023060">
    <property type="entry name" value="YidC/YidC1/YidC2_Firmicutes"/>
</dbReference>
<dbReference type="RefSeq" id="WP_243649405.1">
    <property type="nucleotide sequence ID" value="NZ_SLXV01000003.1"/>
</dbReference>
<dbReference type="AlphaFoldDB" id="A0A4R2S1Y6"/>
<comment type="caution">
    <text evidence="14">The sequence shown here is derived from an EMBL/GenBank/DDBJ whole genome shotgun (WGS) entry which is preliminary data.</text>
</comment>
<dbReference type="InterPro" id="IPR047196">
    <property type="entry name" value="YidC_ALB_C"/>
</dbReference>
<evidence type="ECO:0000313" key="15">
    <source>
        <dbReference type="Proteomes" id="UP000294746"/>
    </source>
</evidence>
<keyword evidence="4 12" id="KW-0812">Transmembrane</keyword>